<dbReference type="PANTHER" id="PTHR12677">
    <property type="entry name" value="GOLGI APPARATUS MEMBRANE PROTEIN TVP38-RELATED"/>
    <property type="match status" value="1"/>
</dbReference>
<reference evidence="8 9" key="1">
    <citation type="submission" date="2020-04" db="EMBL/GenBank/DDBJ databases">
        <title>Genome sequencing of novel species.</title>
        <authorList>
            <person name="Heo J."/>
            <person name="Kim S.-J."/>
            <person name="Kim J.-S."/>
            <person name="Hong S.-B."/>
            <person name="Kwon S.-W."/>
        </authorList>
    </citation>
    <scope>NUCLEOTIDE SEQUENCE [LARGE SCALE GENOMIC DNA]</scope>
    <source>
        <strain evidence="8 9">MFER-1</strain>
    </source>
</reference>
<feature type="transmembrane region" description="Helical" evidence="6">
    <location>
        <begin position="7"/>
        <end position="28"/>
    </location>
</feature>
<evidence type="ECO:0000313" key="9">
    <source>
        <dbReference type="Proteomes" id="UP000502248"/>
    </source>
</evidence>
<accession>A0A7Z2VHC4</accession>
<feature type="transmembrane region" description="Helical" evidence="6">
    <location>
        <begin position="73"/>
        <end position="94"/>
    </location>
</feature>
<keyword evidence="2 6" id="KW-1003">Cell membrane</keyword>
<keyword evidence="3 6" id="KW-0812">Transmembrane</keyword>
<evidence type="ECO:0000313" key="8">
    <source>
        <dbReference type="EMBL" id="QJD83067.1"/>
    </source>
</evidence>
<gene>
    <name evidence="8" type="ORF">HH215_07700</name>
</gene>
<dbReference type="InterPro" id="IPR032816">
    <property type="entry name" value="VTT_dom"/>
</dbReference>
<feature type="transmembrane region" description="Helical" evidence="6">
    <location>
        <begin position="40"/>
        <end position="61"/>
    </location>
</feature>
<protein>
    <recommendedName>
        <fullName evidence="6">TVP38/TMEM64 family membrane protein</fullName>
    </recommendedName>
</protein>
<evidence type="ECO:0000256" key="6">
    <source>
        <dbReference type="RuleBase" id="RU366058"/>
    </source>
</evidence>
<keyword evidence="4 6" id="KW-1133">Transmembrane helix</keyword>
<feature type="transmembrane region" description="Helical" evidence="6">
    <location>
        <begin position="120"/>
        <end position="141"/>
    </location>
</feature>
<dbReference type="RefSeq" id="WP_169279364.1">
    <property type="nucleotide sequence ID" value="NZ_CP051680.1"/>
</dbReference>
<proteinExistence type="inferred from homology"/>
<comment type="subcellular location">
    <subcellularLocation>
        <location evidence="1 6">Cell membrane</location>
        <topology evidence="1 6">Multi-pass membrane protein</topology>
    </subcellularLocation>
</comment>
<organism evidence="8 9">
    <name type="scientific">Cohnella herbarum</name>
    <dbReference type="NCBI Taxonomy" id="2728023"/>
    <lineage>
        <taxon>Bacteria</taxon>
        <taxon>Bacillati</taxon>
        <taxon>Bacillota</taxon>
        <taxon>Bacilli</taxon>
        <taxon>Bacillales</taxon>
        <taxon>Paenibacillaceae</taxon>
        <taxon>Cohnella</taxon>
    </lineage>
</organism>
<feature type="transmembrane region" description="Helical" evidence="6">
    <location>
        <begin position="148"/>
        <end position="169"/>
    </location>
</feature>
<evidence type="ECO:0000256" key="2">
    <source>
        <dbReference type="ARBA" id="ARBA00022475"/>
    </source>
</evidence>
<dbReference type="Proteomes" id="UP000502248">
    <property type="component" value="Chromosome"/>
</dbReference>
<dbReference type="PANTHER" id="PTHR12677:SF59">
    <property type="entry name" value="GOLGI APPARATUS MEMBRANE PROTEIN TVP38-RELATED"/>
    <property type="match status" value="1"/>
</dbReference>
<feature type="domain" description="VTT" evidence="7">
    <location>
        <begin position="53"/>
        <end position="171"/>
    </location>
</feature>
<name>A0A7Z2VHC4_9BACL</name>
<keyword evidence="5 6" id="KW-0472">Membrane</keyword>
<dbReference type="KEGG" id="cheb:HH215_07700"/>
<dbReference type="AlphaFoldDB" id="A0A7Z2VHC4"/>
<sequence length="178" mass="19694">MKKRIVFVIYLATAVLLFVYRNSLLQWIEADSSWEADILLFAVAFLIAVVPAIPYGILAALLGAKYGIVSGSVINLIISSSAAVALFLLVRYTFNPEQRQRAFDIKGISRLTALFDRSPFLAVMIARMLPFIPAQVINILASVTHMKLIPFALASIVGKIPFIFAVTLFGDRLLNYLD</sequence>
<dbReference type="Pfam" id="PF09335">
    <property type="entry name" value="VTT_dom"/>
    <property type="match status" value="1"/>
</dbReference>
<evidence type="ECO:0000259" key="7">
    <source>
        <dbReference type="Pfam" id="PF09335"/>
    </source>
</evidence>
<evidence type="ECO:0000256" key="1">
    <source>
        <dbReference type="ARBA" id="ARBA00004651"/>
    </source>
</evidence>
<evidence type="ECO:0000256" key="3">
    <source>
        <dbReference type="ARBA" id="ARBA00022692"/>
    </source>
</evidence>
<dbReference type="EMBL" id="CP051680">
    <property type="protein sequence ID" value="QJD83067.1"/>
    <property type="molecule type" value="Genomic_DNA"/>
</dbReference>
<comment type="similarity">
    <text evidence="6">Belongs to the TVP38/TMEM64 family.</text>
</comment>
<evidence type="ECO:0000256" key="4">
    <source>
        <dbReference type="ARBA" id="ARBA00022989"/>
    </source>
</evidence>
<evidence type="ECO:0000256" key="5">
    <source>
        <dbReference type="ARBA" id="ARBA00023136"/>
    </source>
</evidence>
<keyword evidence="9" id="KW-1185">Reference proteome</keyword>
<dbReference type="GO" id="GO:0005886">
    <property type="term" value="C:plasma membrane"/>
    <property type="evidence" value="ECO:0007669"/>
    <property type="project" value="UniProtKB-SubCell"/>
</dbReference>
<dbReference type="InterPro" id="IPR015414">
    <property type="entry name" value="TMEM64"/>
</dbReference>